<feature type="signal peptide" evidence="4">
    <location>
        <begin position="1"/>
        <end position="19"/>
    </location>
</feature>
<dbReference type="PANTHER" id="PTHR40088:SF2">
    <property type="entry name" value="SECRETED SUGAR HYDROLASE"/>
    <property type="match status" value="1"/>
</dbReference>
<dbReference type="SUPFAM" id="SSF51126">
    <property type="entry name" value="Pectin lyase-like"/>
    <property type="match status" value="1"/>
</dbReference>
<protein>
    <recommendedName>
        <fullName evidence="5">Right handed beta helix domain-containing protein</fullName>
    </recommendedName>
</protein>
<dbReference type="InterPro" id="IPR039448">
    <property type="entry name" value="Beta_helix"/>
</dbReference>
<evidence type="ECO:0000256" key="3">
    <source>
        <dbReference type="ARBA" id="ARBA00022729"/>
    </source>
</evidence>
<dbReference type="InterPro" id="IPR052052">
    <property type="entry name" value="Polysaccharide_Lyase_9"/>
</dbReference>
<dbReference type="InterPro" id="IPR012334">
    <property type="entry name" value="Pectin_lyas_fold"/>
</dbReference>
<name>A0A2N9LC75_9BACT</name>
<dbReference type="PANTHER" id="PTHR40088">
    <property type="entry name" value="PECTATE LYASE (EUROFUNG)"/>
    <property type="match status" value="1"/>
</dbReference>
<evidence type="ECO:0000313" key="6">
    <source>
        <dbReference type="EMBL" id="SPE20899.1"/>
    </source>
</evidence>
<dbReference type="GO" id="GO:0016837">
    <property type="term" value="F:carbon-oxygen lyase activity, acting on polysaccharides"/>
    <property type="evidence" value="ECO:0007669"/>
    <property type="project" value="TreeGrafter"/>
</dbReference>
<dbReference type="InterPro" id="IPR011050">
    <property type="entry name" value="Pectin_lyase_fold/virulence"/>
</dbReference>
<feature type="domain" description="Right handed beta helix" evidence="5">
    <location>
        <begin position="398"/>
        <end position="540"/>
    </location>
</feature>
<dbReference type="EMBL" id="OKRB01000086">
    <property type="protein sequence ID" value="SPE20899.1"/>
    <property type="molecule type" value="Genomic_DNA"/>
</dbReference>
<feature type="chain" id="PRO_5014776813" description="Right handed beta helix domain-containing protein" evidence="4">
    <location>
        <begin position="20"/>
        <end position="651"/>
    </location>
</feature>
<proteinExistence type="predicted"/>
<evidence type="ECO:0000256" key="1">
    <source>
        <dbReference type="ARBA" id="ARBA00004613"/>
    </source>
</evidence>
<gene>
    <name evidence="6" type="ORF">SBA5_30104</name>
</gene>
<dbReference type="AlphaFoldDB" id="A0A2N9LC75"/>
<dbReference type="Proteomes" id="UP000239735">
    <property type="component" value="Unassembled WGS sequence"/>
</dbReference>
<organism evidence="6 7">
    <name type="scientific">Candidatus Sulfuritelmatomonas gaucii</name>
    <dbReference type="NCBI Taxonomy" id="2043161"/>
    <lineage>
        <taxon>Bacteria</taxon>
        <taxon>Pseudomonadati</taxon>
        <taxon>Acidobacteriota</taxon>
        <taxon>Terriglobia</taxon>
        <taxon>Terriglobales</taxon>
        <taxon>Acidobacteriaceae</taxon>
        <taxon>Candidatus Sulfuritelmatomonas</taxon>
    </lineage>
</organism>
<evidence type="ECO:0000259" key="5">
    <source>
        <dbReference type="Pfam" id="PF13229"/>
    </source>
</evidence>
<dbReference type="Pfam" id="PF13229">
    <property type="entry name" value="Beta_helix"/>
    <property type="match status" value="1"/>
</dbReference>
<dbReference type="GO" id="GO:0005576">
    <property type="term" value="C:extracellular region"/>
    <property type="evidence" value="ECO:0007669"/>
    <property type="project" value="UniProtKB-SubCell"/>
</dbReference>
<dbReference type="OrthoDB" id="107582at2"/>
<evidence type="ECO:0000256" key="4">
    <source>
        <dbReference type="SAM" id="SignalP"/>
    </source>
</evidence>
<keyword evidence="2" id="KW-0964">Secreted</keyword>
<reference evidence="7" key="1">
    <citation type="submission" date="2018-02" db="EMBL/GenBank/DDBJ databases">
        <authorList>
            <person name="Hausmann B."/>
        </authorList>
    </citation>
    <scope>NUCLEOTIDE SEQUENCE [LARGE SCALE GENOMIC DNA]</scope>
    <source>
        <strain evidence="7">Peat soil MAG SbA5</strain>
    </source>
</reference>
<evidence type="ECO:0000256" key="2">
    <source>
        <dbReference type="ARBA" id="ARBA00022525"/>
    </source>
</evidence>
<dbReference type="Gene3D" id="2.160.20.10">
    <property type="entry name" value="Single-stranded right-handed beta-helix, Pectin lyase-like"/>
    <property type="match status" value="2"/>
</dbReference>
<comment type="subcellular location">
    <subcellularLocation>
        <location evidence="1">Secreted</location>
    </subcellularLocation>
</comment>
<accession>A0A2N9LC75</accession>
<keyword evidence="3 4" id="KW-0732">Signal</keyword>
<evidence type="ECO:0000313" key="7">
    <source>
        <dbReference type="Proteomes" id="UP000239735"/>
    </source>
</evidence>
<sequence>MKRVLICLTFFCFFTAAGWGSNSTLPDGTEFPMWEKPLHFSKTYYVDCNAKNADDNGPGTQDHPFKTINHAAQVLQPGERVVIAEGVYREFIQPARGGTGPDAMISYEAAPGAKVVVKGSRVVTDWKPSEGWNFGFDPATHQPVKAWELKLDPSWFPTGYNPFEVDNVLGNKTWLRYAQDNMSTYFRRRGLVFVDGHPLEPVETPQELAGPSPRSMNYFTEVHWTPLFKEFQPEAGKVWIEMNGMTLHIRLANDDDPSKHTIEITTEEQVYSPAERYQSYIRVKGIAFEHAGNGFPVPQRGMVSVNRGNHFIFEDDTFDWANSVGLDVGNEDWGASRPPQPVGFDIVRGNTFRYCGIEGLGGTGGPQNMLVEKNLFEWVGWQSAAMMSESGGTKMHTAHNLLFRNNVVRHIRHANGIWLDIGNANDRLTGNVFADIPGDVNPHAIHIEGSEVPNEIDNNIFSDLTGGILIRDTNNVIIAYNLFLNCHEVCVDTVSGINGPRPVGGHTNDVHNLQVHENVFFGIGRSAIEFNNGKNDADGNIYPSPAGFGGMRGFGQPILRVKFPEPPEWDDLQSWREQRGWDMNGTMAQIAASLDPDTLQLTFTVKGDVKPLPQFKGIDSDFFGKPVSGDRVAGPFADMMTLTGPLHVDPR</sequence>